<comment type="caution">
    <text evidence="2">The sequence shown here is derived from an EMBL/GenBank/DDBJ whole genome shotgun (WGS) entry which is preliminary data.</text>
</comment>
<dbReference type="EMBL" id="JANPWB010000001">
    <property type="protein sequence ID" value="KAJ1214719.1"/>
    <property type="molecule type" value="Genomic_DNA"/>
</dbReference>
<protein>
    <submittedName>
        <fullName evidence="2">Uncharacterized protein</fullName>
    </submittedName>
</protein>
<name>A0AAV7WS16_PLEWA</name>
<feature type="compositionally biased region" description="Basic and acidic residues" evidence="1">
    <location>
        <begin position="1"/>
        <end position="10"/>
    </location>
</feature>
<evidence type="ECO:0000313" key="3">
    <source>
        <dbReference type="Proteomes" id="UP001066276"/>
    </source>
</evidence>
<accession>A0AAV7WS16</accession>
<proteinExistence type="predicted"/>
<evidence type="ECO:0000256" key="1">
    <source>
        <dbReference type="SAM" id="MobiDB-lite"/>
    </source>
</evidence>
<sequence length="104" mass="11364">MALRGNDEVALRLGSCPRGPGEESSEFTRQRLGCRGAWGGPCRGAPLEEPCIDGQPPTQKEGTAARRFAVPRWRWMACLAELACGDKKGTVRDPLRDDPQDRGL</sequence>
<dbReference type="AlphaFoldDB" id="A0AAV7WS16"/>
<organism evidence="2 3">
    <name type="scientific">Pleurodeles waltl</name>
    <name type="common">Iberian ribbed newt</name>
    <dbReference type="NCBI Taxonomy" id="8319"/>
    <lineage>
        <taxon>Eukaryota</taxon>
        <taxon>Metazoa</taxon>
        <taxon>Chordata</taxon>
        <taxon>Craniata</taxon>
        <taxon>Vertebrata</taxon>
        <taxon>Euteleostomi</taxon>
        <taxon>Amphibia</taxon>
        <taxon>Batrachia</taxon>
        <taxon>Caudata</taxon>
        <taxon>Salamandroidea</taxon>
        <taxon>Salamandridae</taxon>
        <taxon>Pleurodelinae</taxon>
        <taxon>Pleurodeles</taxon>
    </lineage>
</organism>
<feature type="region of interest" description="Disordered" evidence="1">
    <location>
        <begin position="1"/>
        <end position="27"/>
    </location>
</feature>
<dbReference type="Proteomes" id="UP001066276">
    <property type="component" value="Chromosome 1_1"/>
</dbReference>
<evidence type="ECO:0000313" key="2">
    <source>
        <dbReference type="EMBL" id="KAJ1214719.1"/>
    </source>
</evidence>
<keyword evidence="3" id="KW-1185">Reference proteome</keyword>
<reference evidence="2" key="1">
    <citation type="journal article" date="2022" name="bioRxiv">
        <title>Sequencing and chromosome-scale assembly of the giantPleurodeles waltlgenome.</title>
        <authorList>
            <person name="Brown T."/>
            <person name="Elewa A."/>
            <person name="Iarovenko S."/>
            <person name="Subramanian E."/>
            <person name="Araus A.J."/>
            <person name="Petzold A."/>
            <person name="Susuki M."/>
            <person name="Suzuki K.-i.T."/>
            <person name="Hayashi T."/>
            <person name="Toyoda A."/>
            <person name="Oliveira C."/>
            <person name="Osipova E."/>
            <person name="Leigh N.D."/>
            <person name="Simon A."/>
            <person name="Yun M.H."/>
        </authorList>
    </citation>
    <scope>NUCLEOTIDE SEQUENCE</scope>
    <source>
        <strain evidence="2">20211129_DDA</strain>
        <tissue evidence="2">Liver</tissue>
    </source>
</reference>
<gene>
    <name evidence="2" type="ORF">NDU88_002337</name>
</gene>